<dbReference type="InterPro" id="IPR036388">
    <property type="entry name" value="WH-like_DNA-bd_sf"/>
</dbReference>
<dbReference type="SUPFAM" id="SSF88659">
    <property type="entry name" value="Sigma3 and sigma4 domains of RNA polymerase sigma factors"/>
    <property type="match status" value="1"/>
</dbReference>
<evidence type="ECO:0000259" key="1">
    <source>
        <dbReference type="Pfam" id="PF04545"/>
    </source>
</evidence>
<name>A0A0F8WZU0_9ZZZZ</name>
<dbReference type="Gene3D" id="1.10.10.10">
    <property type="entry name" value="Winged helix-like DNA-binding domain superfamily/Winged helix DNA-binding domain"/>
    <property type="match status" value="1"/>
</dbReference>
<proteinExistence type="predicted"/>
<accession>A0A0F8WZU0</accession>
<dbReference type="Pfam" id="PF04545">
    <property type="entry name" value="Sigma70_r4"/>
    <property type="match status" value="1"/>
</dbReference>
<comment type="caution">
    <text evidence="2">The sequence shown here is derived from an EMBL/GenBank/DDBJ whole genome shotgun (WGS) entry which is preliminary data.</text>
</comment>
<dbReference type="AlphaFoldDB" id="A0A0F8WZU0"/>
<dbReference type="GO" id="GO:0006352">
    <property type="term" value="P:DNA-templated transcription initiation"/>
    <property type="evidence" value="ECO:0007669"/>
    <property type="project" value="InterPro"/>
</dbReference>
<evidence type="ECO:0000313" key="2">
    <source>
        <dbReference type="EMBL" id="KKK62178.1"/>
    </source>
</evidence>
<dbReference type="EMBL" id="LAZR01062121">
    <property type="protein sequence ID" value="KKK62178.1"/>
    <property type="molecule type" value="Genomic_DNA"/>
</dbReference>
<dbReference type="InterPro" id="IPR013324">
    <property type="entry name" value="RNA_pol_sigma_r3/r4-like"/>
</dbReference>
<feature type="domain" description="RNA polymerase sigma-70 region 4" evidence="1">
    <location>
        <begin position="16"/>
        <end position="61"/>
    </location>
</feature>
<dbReference type="GO" id="GO:0003700">
    <property type="term" value="F:DNA-binding transcription factor activity"/>
    <property type="evidence" value="ECO:0007669"/>
    <property type="project" value="InterPro"/>
</dbReference>
<dbReference type="InterPro" id="IPR007630">
    <property type="entry name" value="RNA_pol_sigma70_r4"/>
</dbReference>
<gene>
    <name evidence="2" type="ORF">LCGC14_3006920</name>
</gene>
<protein>
    <recommendedName>
        <fullName evidence="1">RNA polymerase sigma-70 region 4 domain-containing protein</fullName>
    </recommendedName>
</protein>
<organism evidence="2">
    <name type="scientific">marine sediment metagenome</name>
    <dbReference type="NCBI Taxonomy" id="412755"/>
    <lineage>
        <taxon>unclassified sequences</taxon>
        <taxon>metagenomes</taxon>
        <taxon>ecological metagenomes</taxon>
    </lineage>
</organism>
<sequence length="100" mass="11371">MTMRLAEIERQQLAAAELSDRQLLCMALRFFEGRTQQEIAERLGTSQPAIYYHIAAGRRRLARAGLTIARSSGAHSRRRAVVLDPAILDDLPPWEIKGRW</sequence>
<reference evidence="2" key="1">
    <citation type="journal article" date="2015" name="Nature">
        <title>Complex archaea that bridge the gap between prokaryotes and eukaryotes.</title>
        <authorList>
            <person name="Spang A."/>
            <person name="Saw J.H."/>
            <person name="Jorgensen S.L."/>
            <person name="Zaremba-Niedzwiedzka K."/>
            <person name="Martijn J."/>
            <person name="Lind A.E."/>
            <person name="van Eijk R."/>
            <person name="Schleper C."/>
            <person name="Guy L."/>
            <person name="Ettema T.J."/>
        </authorList>
    </citation>
    <scope>NUCLEOTIDE SEQUENCE</scope>
</reference>